<feature type="transmembrane region" description="Helical" evidence="7">
    <location>
        <begin position="296"/>
        <end position="320"/>
    </location>
</feature>
<sequence>MDPDALSKAFVEHYYSTFDTNRAGLASLYQESSMLTFEGQKIQGSQNIVSKLTSLPFQQCKHSITTVDCQPSGPAGGMLVFVSGNLQLAGEQHALKFSQKLRPDVPSDADTPRKLLRVQRHISLELCLKRVLPGDVALVAMQDHHAEPLTLYRSVNRSIGARDNVGLGTGVRGGGALYTANAGIADSDPGTQQGRGIRDWDPYVPWLASESQNFFSHVVLSSFVIDGKELRPSDHGLTNGTDAPQTPQAQSPEMSSFFGDVESSGTQPLPETDGRNYSDPSWNSRRVGGAEHVMKVLSVLSLVCGVAGIVLLVAAGVLFWKQRSGGVLSS</sequence>
<keyword evidence="7" id="KW-0472">Membrane</keyword>
<reference evidence="9 10" key="1">
    <citation type="submission" date="2019-05" db="EMBL/GenBank/DDBJ databases">
        <title>Mikania micrantha, genome provides insights into the molecular mechanism of rapid growth.</title>
        <authorList>
            <person name="Liu B."/>
        </authorList>
    </citation>
    <scope>NUCLEOTIDE SEQUENCE [LARGE SCALE GENOMIC DNA]</scope>
    <source>
        <strain evidence="9">NLD-2019</strain>
        <tissue evidence="9">Leaf</tissue>
    </source>
</reference>
<gene>
    <name evidence="9" type="ORF">E3N88_02763</name>
</gene>
<dbReference type="InterPro" id="IPR032710">
    <property type="entry name" value="NTF2-like_dom_sf"/>
</dbReference>
<protein>
    <recommendedName>
        <fullName evidence="8">NTF2 domain-containing protein</fullName>
    </recommendedName>
</protein>
<name>A0A5N6Q776_9ASTR</name>
<evidence type="ECO:0000256" key="6">
    <source>
        <dbReference type="SAM" id="MobiDB-lite"/>
    </source>
</evidence>
<proteinExistence type="predicted"/>
<evidence type="ECO:0000313" key="9">
    <source>
        <dbReference type="EMBL" id="KAD7479627.1"/>
    </source>
</evidence>
<organism evidence="9 10">
    <name type="scientific">Mikania micrantha</name>
    <name type="common">bitter vine</name>
    <dbReference type="NCBI Taxonomy" id="192012"/>
    <lineage>
        <taxon>Eukaryota</taxon>
        <taxon>Viridiplantae</taxon>
        <taxon>Streptophyta</taxon>
        <taxon>Embryophyta</taxon>
        <taxon>Tracheophyta</taxon>
        <taxon>Spermatophyta</taxon>
        <taxon>Magnoliopsida</taxon>
        <taxon>eudicotyledons</taxon>
        <taxon>Gunneridae</taxon>
        <taxon>Pentapetalae</taxon>
        <taxon>asterids</taxon>
        <taxon>campanulids</taxon>
        <taxon>Asterales</taxon>
        <taxon>Asteraceae</taxon>
        <taxon>Asteroideae</taxon>
        <taxon>Heliantheae alliance</taxon>
        <taxon>Eupatorieae</taxon>
        <taxon>Mikania</taxon>
    </lineage>
</organism>
<comment type="subcellular location">
    <subcellularLocation>
        <location evidence="2">Cytoplasm</location>
    </subcellularLocation>
    <subcellularLocation>
        <location evidence="1">Nucleus envelope</location>
    </subcellularLocation>
</comment>
<keyword evidence="10" id="KW-1185">Reference proteome</keyword>
<feature type="domain" description="NTF2" evidence="8">
    <location>
        <begin position="6"/>
        <end position="101"/>
    </location>
</feature>
<dbReference type="GO" id="GO:0006606">
    <property type="term" value="P:protein import into nucleus"/>
    <property type="evidence" value="ECO:0007669"/>
    <property type="project" value="UniProtKB-ARBA"/>
</dbReference>
<dbReference type="Gene3D" id="3.10.450.50">
    <property type="match status" value="1"/>
</dbReference>
<comment type="function">
    <text evidence="4">Facilitates protein transport into the nucleus. Interacts with various nucleoporins and with Ran-GDP. Could be part of a multicomponent system of cytosolic factors that assemble at the pore complex during nuclear import.</text>
</comment>
<feature type="compositionally biased region" description="Polar residues" evidence="6">
    <location>
        <begin position="236"/>
        <end position="254"/>
    </location>
</feature>
<evidence type="ECO:0000256" key="3">
    <source>
        <dbReference type="ARBA" id="ARBA00022490"/>
    </source>
</evidence>
<dbReference type="FunFam" id="3.10.450.50:FF:000005">
    <property type="entry name" value="Nuclear transport factor 2"/>
    <property type="match status" value="1"/>
</dbReference>
<accession>A0A5N6Q776</accession>
<dbReference type="InterPro" id="IPR002075">
    <property type="entry name" value="NTF2_dom"/>
</dbReference>
<feature type="region of interest" description="Disordered" evidence="6">
    <location>
        <begin position="231"/>
        <end position="283"/>
    </location>
</feature>
<dbReference type="PANTHER" id="PTHR12612">
    <property type="entry name" value="NUCLEAR TRANSPORT FACTOR 2"/>
    <property type="match status" value="1"/>
</dbReference>
<keyword evidence="7" id="KW-0812">Transmembrane</keyword>
<evidence type="ECO:0000256" key="5">
    <source>
        <dbReference type="ARBA" id="ARBA00062736"/>
    </source>
</evidence>
<dbReference type="Proteomes" id="UP000326396">
    <property type="component" value="Linkage Group LG1"/>
</dbReference>
<dbReference type="GO" id="GO:0005635">
    <property type="term" value="C:nuclear envelope"/>
    <property type="evidence" value="ECO:0007669"/>
    <property type="project" value="UniProtKB-SubCell"/>
</dbReference>
<dbReference type="InterPro" id="IPR018222">
    <property type="entry name" value="Nuclear_transport_factor_2_euk"/>
</dbReference>
<dbReference type="SUPFAM" id="SSF54427">
    <property type="entry name" value="NTF2-like"/>
    <property type="match status" value="1"/>
</dbReference>
<dbReference type="EMBL" id="SZYD01000001">
    <property type="protein sequence ID" value="KAD7479627.1"/>
    <property type="molecule type" value="Genomic_DNA"/>
</dbReference>
<dbReference type="AlphaFoldDB" id="A0A5N6Q776"/>
<keyword evidence="7" id="KW-1133">Transmembrane helix</keyword>
<dbReference type="CDD" id="cd00780">
    <property type="entry name" value="NTF2"/>
    <property type="match status" value="1"/>
</dbReference>
<dbReference type="PROSITE" id="PS50177">
    <property type="entry name" value="NTF2_DOMAIN"/>
    <property type="match status" value="1"/>
</dbReference>
<evidence type="ECO:0000256" key="7">
    <source>
        <dbReference type="SAM" id="Phobius"/>
    </source>
</evidence>
<dbReference type="Pfam" id="PF02136">
    <property type="entry name" value="NTF2"/>
    <property type="match status" value="1"/>
</dbReference>
<dbReference type="GO" id="GO:0005737">
    <property type="term" value="C:cytoplasm"/>
    <property type="evidence" value="ECO:0007669"/>
    <property type="project" value="UniProtKB-SubCell"/>
</dbReference>
<comment type="subunit">
    <text evidence="5">Interacts with RAN1.</text>
</comment>
<keyword evidence="3" id="KW-0963">Cytoplasm</keyword>
<dbReference type="OrthoDB" id="6507044at2759"/>
<evidence type="ECO:0000259" key="8">
    <source>
        <dbReference type="PROSITE" id="PS50177"/>
    </source>
</evidence>
<evidence type="ECO:0000256" key="1">
    <source>
        <dbReference type="ARBA" id="ARBA00004259"/>
    </source>
</evidence>
<dbReference type="InterPro" id="IPR045875">
    <property type="entry name" value="NTF2"/>
</dbReference>
<comment type="caution">
    <text evidence="9">The sequence shown here is derived from an EMBL/GenBank/DDBJ whole genome shotgun (WGS) entry which is preliminary data.</text>
</comment>
<evidence type="ECO:0000313" key="10">
    <source>
        <dbReference type="Proteomes" id="UP000326396"/>
    </source>
</evidence>
<evidence type="ECO:0000256" key="4">
    <source>
        <dbReference type="ARBA" id="ARBA00058161"/>
    </source>
</evidence>
<evidence type="ECO:0000256" key="2">
    <source>
        <dbReference type="ARBA" id="ARBA00004496"/>
    </source>
</evidence>